<dbReference type="PANTHER" id="PTHR30250">
    <property type="entry name" value="PST FAMILY PREDICTED COLANIC ACID TRANSPORTER"/>
    <property type="match status" value="1"/>
</dbReference>
<evidence type="ECO:0000313" key="6">
    <source>
        <dbReference type="EMBL" id="PPQ26035.1"/>
    </source>
</evidence>
<comment type="subcellular location">
    <subcellularLocation>
        <location evidence="1">Cell membrane</location>
        <topology evidence="1">Multi-pass membrane protein</topology>
    </subcellularLocation>
</comment>
<comment type="caution">
    <text evidence="6">The sequence shown here is derived from an EMBL/GenBank/DDBJ whole genome shotgun (WGS) entry which is preliminary data.</text>
</comment>
<evidence type="ECO:0000256" key="4">
    <source>
        <dbReference type="ARBA" id="ARBA00022989"/>
    </source>
</evidence>
<protein>
    <recommendedName>
        <fullName evidence="8">Teichoic acid transporter</fullName>
    </recommendedName>
</protein>
<evidence type="ECO:0000256" key="1">
    <source>
        <dbReference type="ARBA" id="ARBA00004651"/>
    </source>
</evidence>
<evidence type="ECO:0000313" key="7">
    <source>
        <dbReference type="Proteomes" id="UP000239089"/>
    </source>
</evidence>
<evidence type="ECO:0000256" key="2">
    <source>
        <dbReference type="ARBA" id="ARBA00022475"/>
    </source>
</evidence>
<organism evidence="6 7">
    <name type="scientific">Rhodoblastus sphagnicola</name>
    <dbReference type="NCBI Taxonomy" id="333368"/>
    <lineage>
        <taxon>Bacteria</taxon>
        <taxon>Pseudomonadati</taxon>
        <taxon>Pseudomonadota</taxon>
        <taxon>Alphaproteobacteria</taxon>
        <taxon>Hyphomicrobiales</taxon>
        <taxon>Rhodoblastaceae</taxon>
        <taxon>Rhodoblastus</taxon>
    </lineage>
</organism>
<dbReference type="RefSeq" id="WP_104510753.1">
    <property type="nucleotide sequence ID" value="NZ_JACIGC010000002.1"/>
</dbReference>
<proteinExistence type="predicted"/>
<dbReference type="Pfam" id="PF13440">
    <property type="entry name" value="Polysacc_synt_3"/>
    <property type="match status" value="1"/>
</dbReference>
<keyword evidence="2" id="KW-1003">Cell membrane</keyword>
<dbReference type="InterPro" id="IPR050833">
    <property type="entry name" value="Poly_Biosynth_Transport"/>
</dbReference>
<dbReference type="OrthoDB" id="8149983at2"/>
<dbReference type="Proteomes" id="UP000239089">
    <property type="component" value="Unassembled WGS sequence"/>
</dbReference>
<accession>A0A2S6MUJ2</accession>
<dbReference type="GO" id="GO:0005886">
    <property type="term" value="C:plasma membrane"/>
    <property type="evidence" value="ECO:0007669"/>
    <property type="project" value="UniProtKB-SubCell"/>
</dbReference>
<evidence type="ECO:0000256" key="3">
    <source>
        <dbReference type="ARBA" id="ARBA00022692"/>
    </source>
</evidence>
<keyword evidence="4" id="KW-1133">Transmembrane helix</keyword>
<keyword evidence="3" id="KW-0812">Transmembrane</keyword>
<name>A0A2S6MUJ2_9HYPH</name>
<reference evidence="6 7" key="1">
    <citation type="journal article" date="2018" name="Arch. Microbiol.">
        <title>New insights into the metabolic potential of the phototrophic purple bacterium Rhodopila globiformis DSM 161(T) from its draft genome sequence and evidence for a vanadium-dependent nitrogenase.</title>
        <authorList>
            <person name="Imhoff J.F."/>
            <person name="Rahn T."/>
            <person name="Kunzel S."/>
            <person name="Neulinger S.C."/>
        </authorList>
    </citation>
    <scope>NUCLEOTIDE SEQUENCE [LARGE SCALE GENOMIC DNA]</scope>
    <source>
        <strain evidence="6 7">DSM 16996</strain>
    </source>
</reference>
<evidence type="ECO:0008006" key="8">
    <source>
        <dbReference type="Google" id="ProtNLM"/>
    </source>
</evidence>
<gene>
    <name evidence="6" type="ORF">CCR94_23730</name>
</gene>
<keyword evidence="7" id="KW-1185">Reference proteome</keyword>
<keyword evidence="5" id="KW-0472">Membrane</keyword>
<sequence>MRVVFAFLINTIFNLIVGLIVARFLGPEEYGRFALAIGVMIFGQAVGFEWIRQCAIRFYSARSREKKPRVRATLDAAFAVFTLGFIPLAGAFALFGPEMTLPRDLMALAFAASIANGLFDYETALARARFDDRLYMRIIVIKNILSVAGMAGGAWATGSARVTLAAGMGALLGALVFSFKGLRDPGAGFFRADRRLLRPYAGYAAPIVAAVVLYQLIPLVNRDLATRFFGFAETGRFALAYDLGLRAVSALGSALDVLLFQIAVRAHDLHGQDQAREQIARNMAMVFALLLPACVGIWIILPSIEVLIVPTAYRGAFGKFLTLMLPGLFCLGLSQFALNAIFQIARKTRPVVLAAVVVCAADPVIFLLLPKAEDASSLALAQSLAMALGFVTLVVFAQASRPQWPGARDLFWTVTAVLGMAALTGPWRDWRPGLLQMIAQMALAGGFYLAVVGLTDLAGLRAAFLAKARPLLRRARLLKLNLPLELK</sequence>
<dbReference type="AlphaFoldDB" id="A0A2S6MUJ2"/>
<dbReference type="EMBL" id="NHSJ01000138">
    <property type="protein sequence ID" value="PPQ26035.1"/>
    <property type="molecule type" value="Genomic_DNA"/>
</dbReference>
<dbReference type="PANTHER" id="PTHR30250:SF11">
    <property type="entry name" value="O-ANTIGEN TRANSPORTER-RELATED"/>
    <property type="match status" value="1"/>
</dbReference>
<evidence type="ECO:0000256" key="5">
    <source>
        <dbReference type="ARBA" id="ARBA00023136"/>
    </source>
</evidence>